<keyword evidence="1" id="KW-1133">Transmembrane helix</keyword>
<dbReference type="EMBL" id="VSSQ01054494">
    <property type="protein sequence ID" value="MPN08445.1"/>
    <property type="molecule type" value="Genomic_DNA"/>
</dbReference>
<name>A0A645F2A9_9ZZZZ</name>
<dbReference type="AlphaFoldDB" id="A0A645F2A9"/>
<dbReference type="PANTHER" id="PTHR37947">
    <property type="entry name" value="BLL2462 PROTEIN"/>
    <property type="match status" value="1"/>
</dbReference>
<organism evidence="2">
    <name type="scientific">bioreactor metagenome</name>
    <dbReference type="NCBI Taxonomy" id="1076179"/>
    <lineage>
        <taxon>unclassified sequences</taxon>
        <taxon>metagenomes</taxon>
        <taxon>ecological metagenomes</taxon>
    </lineage>
</organism>
<comment type="caution">
    <text evidence="2">The sequence shown here is derived from an EMBL/GenBank/DDBJ whole genome shotgun (WGS) entry which is preliminary data.</text>
</comment>
<keyword evidence="1" id="KW-0812">Transmembrane</keyword>
<sequence>MQSQKSVAIMGYGLYRWKMLGYASNVASTPKVSANDIPDLFEILIDNAYRWLSVKEQNKQFNIKTTKKHYNQGEKIEFIAELYDASFVAIENANIKITIGTGENKREIIMNSIGNGRYYGSVEGLPKGDYSFEAVANLGSRNLGTEQGRFSIGELAIEYQNLKQNVALLQAISERTLGKYFYQNELSKVTSEIVANSSFSDRSVTQQSEFHLWNWLGLLIAAIMLLAIEWFIRKRTGLL</sequence>
<gene>
    <name evidence="2" type="ORF">SDC9_155727</name>
</gene>
<protein>
    <submittedName>
        <fullName evidence="2">Uncharacterized protein</fullName>
    </submittedName>
</protein>
<evidence type="ECO:0000256" key="1">
    <source>
        <dbReference type="SAM" id="Phobius"/>
    </source>
</evidence>
<accession>A0A645F2A9</accession>
<dbReference type="PANTHER" id="PTHR37947:SF1">
    <property type="entry name" value="BLL2462 PROTEIN"/>
    <property type="match status" value="1"/>
</dbReference>
<proteinExistence type="predicted"/>
<evidence type="ECO:0000313" key="2">
    <source>
        <dbReference type="EMBL" id="MPN08445.1"/>
    </source>
</evidence>
<feature type="transmembrane region" description="Helical" evidence="1">
    <location>
        <begin position="212"/>
        <end position="232"/>
    </location>
</feature>
<keyword evidence="1" id="KW-0472">Membrane</keyword>
<reference evidence="2" key="1">
    <citation type="submission" date="2019-08" db="EMBL/GenBank/DDBJ databases">
        <authorList>
            <person name="Kucharzyk K."/>
            <person name="Murdoch R.W."/>
            <person name="Higgins S."/>
            <person name="Loffler F."/>
        </authorList>
    </citation>
    <scope>NUCLEOTIDE SEQUENCE</scope>
</reference>